<name>A0ABW9IAK1_9ACTN</name>
<dbReference type="RefSeq" id="WP_055719312.1">
    <property type="nucleotide sequence ID" value="NZ_JARAYJ010000007.1"/>
</dbReference>
<feature type="domain" description="Carrier" evidence="1">
    <location>
        <begin position="1"/>
        <end position="83"/>
    </location>
</feature>
<gene>
    <name evidence="2" type="ORF">ACKI18_45890</name>
</gene>
<dbReference type="Pfam" id="PF00550">
    <property type="entry name" value="PP-binding"/>
    <property type="match status" value="1"/>
</dbReference>
<dbReference type="InterPro" id="IPR009081">
    <property type="entry name" value="PP-bd_ACP"/>
</dbReference>
<accession>A0ABW9IAK1</accession>
<dbReference type="Gene3D" id="1.10.1200.10">
    <property type="entry name" value="ACP-like"/>
    <property type="match status" value="1"/>
</dbReference>
<proteinExistence type="predicted"/>
<dbReference type="Proteomes" id="UP001631957">
    <property type="component" value="Unassembled WGS sequence"/>
</dbReference>
<dbReference type="SUPFAM" id="SSF47336">
    <property type="entry name" value="ACP-like"/>
    <property type="match status" value="1"/>
</dbReference>
<dbReference type="EMBL" id="JBJVNI010000047">
    <property type="protein sequence ID" value="MFM9615998.1"/>
    <property type="molecule type" value="Genomic_DNA"/>
</dbReference>
<dbReference type="InterPro" id="IPR036736">
    <property type="entry name" value="ACP-like_sf"/>
</dbReference>
<reference evidence="2 3" key="1">
    <citation type="submission" date="2024-12" db="EMBL/GenBank/DDBJ databases">
        <title>Forecasting of Potato common scab and diversities of Pathogenic streptomyces spp. in china.</title>
        <authorList>
            <person name="Handique U."/>
            <person name="Wu J."/>
        </authorList>
    </citation>
    <scope>NUCLEOTIDE SEQUENCE [LARGE SCALE GENOMIC DNA]</scope>
    <source>
        <strain evidence="2 3">ZRIMU1530</strain>
    </source>
</reference>
<protein>
    <submittedName>
        <fullName evidence="2">Acyl carrier protein</fullName>
    </submittedName>
</protein>
<evidence type="ECO:0000313" key="2">
    <source>
        <dbReference type="EMBL" id="MFM9615998.1"/>
    </source>
</evidence>
<sequence>MNEETVLADVSAMLARLLEDEYGVDDAEISMETSFNRDLELESIDLVTLAGLLQERYGERINFAEFLAGMEFEEIIELTVGRLVEYVVLGLKAAEEG</sequence>
<evidence type="ECO:0000259" key="1">
    <source>
        <dbReference type="PROSITE" id="PS50075"/>
    </source>
</evidence>
<dbReference type="PROSITE" id="PS50075">
    <property type="entry name" value="CARRIER"/>
    <property type="match status" value="1"/>
</dbReference>
<evidence type="ECO:0000313" key="3">
    <source>
        <dbReference type="Proteomes" id="UP001631957"/>
    </source>
</evidence>
<organism evidence="2 3">
    <name type="scientific">Streptomyces niveiscabiei</name>
    <dbReference type="NCBI Taxonomy" id="164115"/>
    <lineage>
        <taxon>Bacteria</taxon>
        <taxon>Bacillati</taxon>
        <taxon>Actinomycetota</taxon>
        <taxon>Actinomycetes</taxon>
        <taxon>Kitasatosporales</taxon>
        <taxon>Streptomycetaceae</taxon>
        <taxon>Streptomyces</taxon>
    </lineage>
</organism>
<comment type="caution">
    <text evidence="2">The sequence shown here is derived from an EMBL/GenBank/DDBJ whole genome shotgun (WGS) entry which is preliminary data.</text>
</comment>
<keyword evidence="3" id="KW-1185">Reference proteome</keyword>